<gene>
    <name evidence="1" type="ORF">PGT21_003759</name>
    <name evidence="2" type="ORF">PGTUg99_024871</name>
</gene>
<dbReference type="AlphaFoldDB" id="A0A5B0MI53"/>
<protein>
    <submittedName>
        <fullName evidence="1">Uncharacterized protein</fullName>
    </submittedName>
</protein>
<proteinExistence type="predicted"/>
<dbReference type="EMBL" id="VSWC01000145">
    <property type="protein sequence ID" value="KAA1076352.1"/>
    <property type="molecule type" value="Genomic_DNA"/>
</dbReference>
<dbReference type="EMBL" id="VDEP01000038">
    <property type="protein sequence ID" value="KAA1135598.1"/>
    <property type="molecule type" value="Genomic_DNA"/>
</dbReference>
<name>A0A5B0MI53_PUCGR</name>
<evidence type="ECO:0000313" key="3">
    <source>
        <dbReference type="Proteomes" id="UP000324748"/>
    </source>
</evidence>
<sequence length="82" mass="9199">MIDKTQHKYVLSNRERCEVEKVKQTPSCFLGMTKEFKHFRSDDLPGSKPLVSTTGVGITGVYMCGDLFDPTQVNPSVWETSA</sequence>
<comment type="caution">
    <text evidence="1">The sequence shown here is derived from an EMBL/GenBank/DDBJ whole genome shotgun (WGS) entry which is preliminary data.</text>
</comment>
<organism evidence="1 3">
    <name type="scientific">Puccinia graminis f. sp. tritici</name>
    <dbReference type="NCBI Taxonomy" id="56615"/>
    <lineage>
        <taxon>Eukaryota</taxon>
        <taxon>Fungi</taxon>
        <taxon>Dikarya</taxon>
        <taxon>Basidiomycota</taxon>
        <taxon>Pucciniomycotina</taxon>
        <taxon>Pucciniomycetes</taxon>
        <taxon>Pucciniales</taxon>
        <taxon>Pucciniaceae</taxon>
        <taxon>Puccinia</taxon>
    </lineage>
</organism>
<dbReference type="Proteomes" id="UP000325313">
    <property type="component" value="Unassembled WGS sequence"/>
</dbReference>
<evidence type="ECO:0000313" key="2">
    <source>
        <dbReference type="EMBL" id="KAA1135598.1"/>
    </source>
</evidence>
<evidence type="ECO:0000313" key="1">
    <source>
        <dbReference type="EMBL" id="KAA1076352.1"/>
    </source>
</evidence>
<dbReference type="Proteomes" id="UP000324748">
    <property type="component" value="Unassembled WGS sequence"/>
</dbReference>
<keyword evidence="3" id="KW-1185">Reference proteome</keyword>
<accession>A0A5B0MI53</accession>
<reference evidence="3 4" key="1">
    <citation type="submission" date="2019-05" db="EMBL/GenBank/DDBJ databases">
        <title>Emergence of the Ug99 lineage of the wheat stem rust pathogen through somatic hybridization.</title>
        <authorList>
            <person name="Li F."/>
            <person name="Upadhyaya N.M."/>
            <person name="Sperschneider J."/>
            <person name="Matny O."/>
            <person name="Nguyen-Phuc H."/>
            <person name="Mago R."/>
            <person name="Raley C."/>
            <person name="Miller M.E."/>
            <person name="Silverstein K.A.T."/>
            <person name="Henningsen E."/>
            <person name="Hirsch C.D."/>
            <person name="Visser B."/>
            <person name="Pretorius Z.A."/>
            <person name="Steffenson B.J."/>
            <person name="Schwessinger B."/>
            <person name="Dodds P.N."/>
            <person name="Figueroa M."/>
        </authorList>
    </citation>
    <scope>NUCLEOTIDE SEQUENCE [LARGE SCALE GENOMIC DNA]</scope>
    <source>
        <strain evidence="1">21-0</strain>
        <strain evidence="2 4">Ug99</strain>
    </source>
</reference>
<evidence type="ECO:0000313" key="4">
    <source>
        <dbReference type="Proteomes" id="UP000325313"/>
    </source>
</evidence>